<dbReference type="InterPro" id="IPR006111">
    <property type="entry name" value="Rpo6/Rpb6"/>
</dbReference>
<feature type="transmembrane region" description="Helical" evidence="6">
    <location>
        <begin position="456"/>
        <end position="479"/>
    </location>
</feature>
<dbReference type="GO" id="GO:0006351">
    <property type="term" value="P:DNA-templated transcription"/>
    <property type="evidence" value="ECO:0007669"/>
    <property type="project" value="InterPro"/>
</dbReference>
<dbReference type="PANTHER" id="PTHR11360">
    <property type="entry name" value="MONOCARBOXYLATE TRANSPORTER"/>
    <property type="match status" value="1"/>
</dbReference>
<dbReference type="InterPro" id="IPR036161">
    <property type="entry name" value="RPB6/omega-like_sf"/>
</dbReference>
<feature type="transmembrane region" description="Helical" evidence="6">
    <location>
        <begin position="328"/>
        <end position="351"/>
    </location>
</feature>
<dbReference type="GO" id="GO:0000428">
    <property type="term" value="C:DNA-directed RNA polymerase complex"/>
    <property type="evidence" value="ECO:0007669"/>
    <property type="project" value="UniProtKB-KW"/>
</dbReference>
<evidence type="ECO:0000313" key="8">
    <source>
        <dbReference type="EMBL" id="KAF7530031.1"/>
    </source>
</evidence>
<dbReference type="Proteomes" id="UP000701341">
    <property type="component" value="Unassembled WGS sequence"/>
</dbReference>
<dbReference type="InterPro" id="IPR020708">
    <property type="entry name" value="DNA-dir_RNA_polK_14-18kDa_CS"/>
</dbReference>
<keyword evidence="6" id="KW-0812">Transmembrane</keyword>
<keyword evidence="6" id="KW-0472">Membrane</keyword>
<dbReference type="SUPFAM" id="SSF103473">
    <property type="entry name" value="MFS general substrate transporter"/>
    <property type="match status" value="1"/>
</dbReference>
<dbReference type="AlphaFoldDB" id="A0A9P5L7C2"/>
<dbReference type="PROSITE" id="PS01111">
    <property type="entry name" value="RNA_POL_K_14KD"/>
    <property type="match status" value="1"/>
</dbReference>
<feature type="transmembrane region" description="Helical" evidence="6">
    <location>
        <begin position="287"/>
        <end position="307"/>
    </location>
</feature>
<keyword evidence="6" id="KW-1133">Transmembrane helix</keyword>
<dbReference type="Gene3D" id="3.90.940.10">
    <property type="match status" value="1"/>
</dbReference>
<name>A0A9P5L7C2_PENCR</name>
<keyword evidence="4" id="KW-0804">Transcription</keyword>
<sequence length="518" mass="56604">MSDYGHDDDVEETFDYEPGEDVFDEEPEEHEGLEGEDGVEGEDYPTTNGENVVVSGDPNAGYAGKVMEQSREKKVPNDQRTTTPYLTKYERARVLGTRALQISMNAPVLVDLEGETDPLQIAMKELNQKKIPLIIRRYLPDGWGIINTWGAYQTYYERELLAGTSSSTIAWIGSLQSFLLMMIGVITGPLFDAGYFRSLIIFAAFLLPFGLMMTSLATKYWQLILSQGICVGLAAGCLFVPSVAILPQYFRRKRGLANGLAASGSSIGGVIYPIMFDQLQKKVGVAWATRALGFVCFGTICISISIMRSRFQPKEKRKLYQLSALKEPAFTVFAIAMFMGFLGFYNFLFYVQSYAIETGIVDANLGFYLLSMLNAASALGRITPNFLADHVGPLNMLTPAVTITATLAFVWIGVHTVPGIIILAVFYGFFSGGFVSLPPVVMASMTPDVRDLGTRLGMVFAITSIGLLIGTPIGGAILADTNEFLGVQLFTACCLTTSAVLMACVRFLRSGLKLHVKA</sequence>
<accession>A0A9P5L7C2</accession>
<dbReference type="EMBL" id="JAAOZQ010000003">
    <property type="protein sequence ID" value="KAF7530031.1"/>
    <property type="molecule type" value="Genomic_DNA"/>
</dbReference>
<feature type="transmembrane region" description="Helical" evidence="6">
    <location>
        <begin position="169"/>
        <end position="191"/>
    </location>
</feature>
<dbReference type="GO" id="GO:0016020">
    <property type="term" value="C:membrane"/>
    <property type="evidence" value="ECO:0007669"/>
    <property type="project" value="UniProtKB-SubCell"/>
</dbReference>
<dbReference type="GO" id="GO:0003899">
    <property type="term" value="F:DNA-directed RNA polymerase activity"/>
    <property type="evidence" value="ECO:0007669"/>
    <property type="project" value="InterPro"/>
</dbReference>
<feature type="transmembrane region" description="Helical" evidence="6">
    <location>
        <begin position="485"/>
        <end position="508"/>
    </location>
</feature>
<dbReference type="InterPro" id="IPR020846">
    <property type="entry name" value="MFS_dom"/>
</dbReference>
<comment type="subcellular location">
    <subcellularLocation>
        <location evidence="1">Membrane</location>
        <topology evidence="1">Multi-pass membrane protein</topology>
    </subcellularLocation>
</comment>
<feature type="transmembrane region" description="Helical" evidence="6">
    <location>
        <begin position="256"/>
        <end position="275"/>
    </location>
</feature>
<keyword evidence="3" id="KW-0240">DNA-directed RNA polymerase</keyword>
<dbReference type="SUPFAM" id="SSF63562">
    <property type="entry name" value="RPB6/omega subunit-like"/>
    <property type="match status" value="1"/>
</dbReference>
<evidence type="ECO:0000256" key="3">
    <source>
        <dbReference type="ARBA" id="ARBA00022478"/>
    </source>
</evidence>
<dbReference type="InterPro" id="IPR011701">
    <property type="entry name" value="MFS"/>
</dbReference>
<protein>
    <recommendedName>
        <fullName evidence="7">Major facilitator superfamily (MFS) profile domain-containing protein</fullName>
    </recommendedName>
</protein>
<evidence type="ECO:0000256" key="5">
    <source>
        <dbReference type="SAM" id="MobiDB-lite"/>
    </source>
</evidence>
<dbReference type="SMART" id="SM01409">
    <property type="entry name" value="RNA_pol_Rpb6"/>
    <property type="match status" value="1"/>
</dbReference>
<evidence type="ECO:0000256" key="2">
    <source>
        <dbReference type="ARBA" id="ARBA00006727"/>
    </source>
</evidence>
<dbReference type="Gene3D" id="1.20.1250.20">
    <property type="entry name" value="MFS general substrate transporter like domains"/>
    <property type="match status" value="2"/>
</dbReference>
<feature type="transmembrane region" description="Helical" evidence="6">
    <location>
        <begin position="223"/>
        <end position="244"/>
    </location>
</feature>
<keyword evidence="9" id="KW-1185">Reference proteome</keyword>
<dbReference type="InterPro" id="IPR050327">
    <property type="entry name" value="Proton-linked_MCT"/>
</dbReference>
<evidence type="ECO:0000256" key="4">
    <source>
        <dbReference type="ARBA" id="ARBA00023163"/>
    </source>
</evidence>
<comment type="caution">
    <text evidence="8">The sequence shown here is derived from an EMBL/GenBank/DDBJ whole genome shotgun (WGS) entry which is preliminary data.</text>
</comment>
<comment type="similarity">
    <text evidence="2">Belongs to the major facilitator superfamily. Monocarboxylate porter (TC 2.A.1.13) family.</text>
</comment>
<dbReference type="PANTHER" id="PTHR11360:SF280">
    <property type="entry name" value="MONOCARBOXYLATE TRANSPORTER, PUTATIVE (AFU_ORTHOLOGUE AFUA_1G05170)-RELATED"/>
    <property type="match status" value="1"/>
</dbReference>
<evidence type="ECO:0000313" key="9">
    <source>
        <dbReference type="Proteomes" id="UP000701341"/>
    </source>
</evidence>
<feature type="transmembrane region" description="Helical" evidence="6">
    <location>
        <begin position="394"/>
        <end position="414"/>
    </location>
</feature>
<feature type="region of interest" description="Disordered" evidence="5">
    <location>
        <begin position="1"/>
        <end position="48"/>
    </location>
</feature>
<feature type="transmembrane region" description="Helical" evidence="6">
    <location>
        <begin position="198"/>
        <end position="217"/>
    </location>
</feature>
<dbReference type="GO" id="GO:0003677">
    <property type="term" value="F:DNA binding"/>
    <property type="evidence" value="ECO:0007669"/>
    <property type="project" value="InterPro"/>
</dbReference>
<proteinExistence type="inferred from homology"/>
<dbReference type="GO" id="GO:0022857">
    <property type="term" value="F:transmembrane transporter activity"/>
    <property type="evidence" value="ECO:0007669"/>
    <property type="project" value="InterPro"/>
</dbReference>
<dbReference type="NCBIfam" id="NF002208">
    <property type="entry name" value="PRK01099.1-3"/>
    <property type="match status" value="1"/>
</dbReference>
<dbReference type="InterPro" id="IPR036259">
    <property type="entry name" value="MFS_trans_sf"/>
</dbReference>
<evidence type="ECO:0000259" key="7">
    <source>
        <dbReference type="PROSITE" id="PS50850"/>
    </source>
</evidence>
<dbReference type="PROSITE" id="PS50850">
    <property type="entry name" value="MFS"/>
    <property type="match status" value="1"/>
</dbReference>
<dbReference type="CDD" id="cd17352">
    <property type="entry name" value="MFS_MCT_SLC16"/>
    <property type="match status" value="1"/>
</dbReference>
<dbReference type="Pfam" id="PF07690">
    <property type="entry name" value="MFS_1"/>
    <property type="match status" value="1"/>
</dbReference>
<gene>
    <name evidence="8" type="ORF">PCG10_005006</name>
</gene>
<reference evidence="8" key="1">
    <citation type="submission" date="2020-02" db="EMBL/GenBank/DDBJ databases">
        <authorList>
            <person name="Lichtner F.J."/>
        </authorList>
    </citation>
    <scope>NUCLEOTIDE SEQUENCE</scope>
    <source>
        <strain evidence="8">G10</strain>
    </source>
</reference>
<dbReference type="HAMAP" id="MF_00192">
    <property type="entry name" value="RNApol_arch_Rpo6"/>
    <property type="match status" value="1"/>
</dbReference>
<feature type="compositionally biased region" description="Acidic residues" evidence="5">
    <location>
        <begin position="8"/>
        <end position="43"/>
    </location>
</feature>
<dbReference type="Pfam" id="PF01192">
    <property type="entry name" value="RNA_pol_Rpb6"/>
    <property type="match status" value="1"/>
</dbReference>
<organism evidence="8 9">
    <name type="scientific">Penicillium crustosum</name>
    <name type="common">Blue mold fungus</name>
    <dbReference type="NCBI Taxonomy" id="36656"/>
    <lineage>
        <taxon>Eukaryota</taxon>
        <taxon>Fungi</taxon>
        <taxon>Dikarya</taxon>
        <taxon>Ascomycota</taxon>
        <taxon>Pezizomycotina</taxon>
        <taxon>Eurotiomycetes</taxon>
        <taxon>Eurotiomycetidae</taxon>
        <taxon>Eurotiales</taxon>
        <taxon>Aspergillaceae</taxon>
        <taxon>Penicillium</taxon>
    </lineage>
</organism>
<feature type="transmembrane region" description="Helical" evidence="6">
    <location>
        <begin position="420"/>
        <end position="444"/>
    </location>
</feature>
<dbReference type="InterPro" id="IPR006110">
    <property type="entry name" value="Pol_omega/Rpo6/RPB6"/>
</dbReference>
<feature type="domain" description="Major facilitator superfamily (MFS) profile" evidence="7">
    <location>
        <begin position="329"/>
        <end position="518"/>
    </location>
</feature>
<evidence type="ECO:0000256" key="6">
    <source>
        <dbReference type="SAM" id="Phobius"/>
    </source>
</evidence>
<evidence type="ECO:0000256" key="1">
    <source>
        <dbReference type="ARBA" id="ARBA00004141"/>
    </source>
</evidence>